<dbReference type="Proteomes" id="UP001386955">
    <property type="component" value="Unassembled WGS sequence"/>
</dbReference>
<name>A0AAN9SX58_PSOTE</name>
<keyword evidence="1" id="KW-1133">Transmembrane helix</keyword>
<dbReference type="EMBL" id="JAYMYS010000002">
    <property type="protein sequence ID" value="KAK7407282.1"/>
    <property type="molecule type" value="Genomic_DNA"/>
</dbReference>
<keyword evidence="1" id="KW-0472">Membrane</keyword>
<feature type="chain" id="PRO_5042991519" description="Transmembrane protein" evidence="2">
    <location>
        <begin position="25"/>
        <end position="86"/>
    </location>
</feature>
<keyword evidence="1" id="KW-0812">Transmembrane</keyword>
<keyword evidence="2" id="KW-0732">Signal</keyword>
<protein>
    <recommendedName>
        <fullName evidence="5">Transmembrane protein</fullName>
    </recommendedName>
</protein>
<reference evidence="3 4" key="1">
    <citation type="submission" date="2024-01" db="EMBL/GenBank/DDBJ databases">
        <title>The genomes of 5 underutilized Papilionoideae crops provide insights into root nodulation and disease resistanc.</title>
        <authorList>
            <person name="Jiang F."/>
        </authorList>
    </citation>
    <scope>NUCLEOTIDE SEQUENCE [LARGE SCALE GENOMIC DNA]</scope>
    <source>
        <strain evidence="3">DUOXIRENSHENG_FW03</strain>
        <tissue evidence="3">Leaves</tissue>
    </source>
</reference>
<proteinExistence type="predicted"/>
<accession>A0AAN9SX58</accession>
<evidence type="ECO:0000256" key="1">
    <source>
        <dbReference type="SAM" id="Phobius"/>
    </source>
</evidence>
<feature type="signal peptide" evidence="2">
    <location>
        <begin position="1"/>
        <end position="24"/>
    </location>
</feature>
<gene>
    <name evidence="3" type="ORF">VNO78_09070</name>
</gene>
<keyword evidence="4" id="KW-1185">Reference proteome</keyword>
<evidence type="ECO:0008006" key="5">
    <source>
        <dbReference type="Google" id="ProtNLM"/>
    </source>
</evidence>
<sequence>MASAPLKFTVFSACVLILCVVVAAQYGEGGSYGSDMPSNMPGMQMGPAPPPNASPKSLSYPAIITILLPFVLTFLAANDDRIYLTV</sequence>
<dbReference type="AlphaFoldDB" id="A0AAN9SX58"/>
<evidence type="ECO:0000313" key="4">
    <source>
        <dbReference type="Proteomes" id="UP001386955"/>
    </source>
</evidence>
<comment type="caution">
    <text evidence="3">The sequence shown here is derived from an EMBL/GenBank/DDBJ whole genome shotgun (WGS) entry which is preliminary data.</text>
</comment>
<evidence type="ECO:0000313" key="3">
    <source>
        <dbReference type="EMBL" id="KAK7407282.1"/>
    </source>
</evidence>
<evidence type="ECO:0000256" key="2">
    <source>
        <dbReference type="SAM" id="SignalP"/>
    </source>
</evidence>
<organism evidence="3 4">
    <name type="scientific">Psophocarpus tetragonolobus</name>
    <name type="common">Winged bean</name>
    <name type="synonym">Dolichos tetragonolobus</name>
    <dbReference type="NCBI Taxonomy" id="3891"/>
    <lineage>
        <taxon>Eukaryota</taxon>
        <taxon>Viridiplantae</taxon>
        <taxon>Streptophyta</taxon>
        <taxon>Embryophyta</taxon>
        <taxon>Tracheophyta</taxon>
        <taxon>Spermatophyta</taxon>
        <taxon>Magnoliopsida</taxon>
        <taxon>eudicotyledons</taxon>
        <taxon>Gunneridae</taxon>
        <taxon>Pentapetalae</taxon>
        <taxon>rosids</taxon>
        <taxon>fabids</taxon>
        <taxon>Fabales</taxon>
        <taxon>Fabaceae</taxon>
        <taxon>Papilionoideae</taxon>
        <taxon>50 kb inversion clade</taxon>
        <taxon>NPAAA clade</taxon>
        <taxon>indigoferoid/millettioid clade</taxon>
        <taxon>Phaseoleae</taxon>
        <taxon>Psophocarpus</taxon>
    </lineage>
</organism>
<feature type="transmembrane region" description="Helical" evidence="1">
    <location>
        <begin position="58"/>
        <end position="77"/>
    </location>
</feature>